<dbReference type="Proteomes" id="UP000054047">
    <property type="component" value="Unassembled WGS sequence"/>
</dbReference>
<comment type="similarity">
    <text evidence="2">Belongs to the nematode receptor-like protein srd family.</text>
</comment>
<dbReference type="EMBL" id="KN758991">
    <property type="protein sequence ID" value="KIH48504.1"/>
    <property type="molecule type" value="Genomic_DNA"/>
</dbReference>
<dbReference type="GO" id="GO:0016020">
    <property type="term" value="C:membrane"/>
    <property type="evidence" value="ECO:0007669"/>
    <property type="project" value="UniProtKB-SubCell"/>
</dbReference>
<evidence type="ECO:0000313" key="7">
    <source>
        <dbReference type="EMBL" id="KIH48504.1"/>
    </source>
</evidence>
<gene>
    <name evidence="7" type="ORF">ANCDUO_21426</name>
</gene>
<sequence length="158" mass="18257">MLHCYSHTVWSMLLSFSYRFYVLNRPVPKLATIRFILIMIYLPSLLQLVIFGTANDSEETIKEVLQSSYPQYMNYTGVISGIKEVIKFNALFGILHMTLPITPVYITILVLRAKIIQQLQSQENMSHHTKSMHKQLLKVSVTGIRVLIRAPMRMVKKS</sequence>
<evidence type="ECO:0000313" key="8">
    <source>
        <dbReference type="Proteomes" id="UP000054047"/>
    </source>
</evidence>
<evidence type="ECO:0000256" key="2">
    <source>
        <dbReference type="ARBA" id="ARBA00009166"/>
    </source>
</evidence>
<keyword evidence="5 6" id="KW-0472">Membrane</keyword>
<keyword evidence="3 6" id="KW-0812">Transmembrane</keyword>
<dbReference type="PANTHER" id="PTHR22945">
    <property type="entry name" value="SERPENTINE RECEPTOR, CLASS D DELTA"/>
    <property type="match status" value="1"/>
</dbReference>
<keyword evidence="4 6" id="KW-1133">Transmembrane helix</keyword>
<dbReference type="InterPro" id="IPR019421">
    <property type="entry name" value="7TM_GPCR_serpentine_rcpt_Srd"/>
</dbReference>
<dbReference type="OrthoDB" id="5855308at2759"/>
<evidence type="ECO:0000256" key="1">
    <source>
        <dbReference type="ARBA" id="ARBA00004141"/>
    </source>
</evidence>
<accession>A0A0C2FP72</accession>
<keyword evidence="8" id="KW-1185">Reference proteome</keyword>
<comment type="subcellular location">
    <subcellularLocation>
        <location evidence="1">Membrane</location>
        <topology evidence="1">Multi-pass membrane protein</topology>
    </subcellularLocation>
</comment>
<dbReference type="InterPro" id="IPR050920">
    <property type="entry name" value="Nematode_rcpt-like_delta"/>
</dbReference>
<feature type="transmembrane region" description="Helical" evidence="6">
    <location>
        <begin position="6"/>
        <end position="23"/>
    </location>
</feature>
<dbReference type="AlphaFoldDB" id="A0A0C2FP72"/>
<proteinExistence type="inferred from homology"/>
<organism evidence="7 8">
    <name type="scientific">Ancylostoma duodenale</name>
    <dbReference type="NCBI Taxonomy" id="51022"/>
    <lineage>
        <taxon>Eukaryota</taxon>
        <taxon>Metazoa</taxon>
        <taxon>Ecdysozoa</taxon>
        <taxon>Nematoda</taxon>
        <taxon>Chromadorea</taxon>
        <taxon>Rhabditida</taxon>
        <taxon>Rhabditina</taxon>
        <taxon>Rhabditomorpha</taxon>
        <taxon>Strongyloidea</taxon>
        <taxon>Ancylostomatidae</taxon>
        <taxon>Ancylostomatinae</taxon>
        <taxon>Ancylostoma</taxon>
    </lineage>
</organism>
<dbReference type="Pfam" id="PF10317">
    <property type="entry name" value="7TM_GPCR_Srd"/>
    <property type="match status" value="1"/>
</dbReference>
<evidence type="ECO:0008006" key="9">
    <source>
        <dbReference type="Google" id="ProtNLM"/>
    </source>
</evidence>
<feature type="transmembrane region" description="Helical" evidence="6">
    <location>
        <begin position="35"/>
        <end position="54"/>
    </location>
</feature>
<feature type="transmembrane region" description="Helical" evidence="6">
    <location>
        <begin position="90"/>
        <end position="111"/>
    </location>
</feature>
<dbReference type="PANTHER" id="PTHR22945:SF90">
    <property type="entry name" value="G_PROTEIN_RECEP_F1_2 DOMAIN-CONTAINING PROTEIN"/>
    <property type="match status" value="1"/>
</dbReference>
<name>A0A0C2FP72_9BILA</name>
<evidence type="ECO:0000256" key="6">
    <source>
        <dbReference type="SAM" id="Phobius"/>
    </source>
</evidence>
<evidence type="ECO:0000256" key="5">
    <source>
        <dbReference type="ARBA" id="ARBA00023136"/>
    </source>
</evidence>
<evidence type="ECO:0000256" key="4">
    <source>
        <dbReference type="ARBA" id="ARBA00022989"/>
    </source>
</evidence>
<evidence type="ECO:0000256" key="3">
    <source>
        <dbReference type="ARBA" id="ARBA00022692"/>
    </source>
</evidence>
<reference evidence="7 8" key="1">
    <citation type="submission" date="2013-12" db="EMBL/GenBank/DDBJ databases">
        <title>Draft genome of the parsitic nematode Ancylostoma duodenale.</title>
        <authorList>
            <person name="Mitreva M."/>
        </authorList>
    </citation>
    <scope>NUCLEOTIDE SEQUENCE [LARGE SCALE GENOMIC DNA]</scope>
    <source>
        <strain evidence="7 8">Zhejiang</strain>
    </source>
</reference>
<protein>
    <recommendedName>
        <fullName evidence="9">G-protein coupled receptors family 1 profile domain-containing protein</fullName>
    </recommendedName>
</protein>